<accession>A0ABW3K4W0</accession>
<dbReference type="InterPro" id="IPR041921">
    <property type="entry name" value="NuoE_N"/>
</dbReference>
<dbReference type="EC" id="1.6.5.9" evidence="7"/>
<evidence type="ECO:0000256" key="5">
    <source>
        <dbReference type="ARBA" id="ARBA00023014"/>
    </source>
</evidence>
<keyword evidence="8" id="KW-1185">Reference proteome</keyword>
<dbReference type="Gene3D" id="3.40.30.10">
    <property type="entry name" value="Glutaredoxin"/>
    <property type="match status" value="1"/>
</dbReference>
<dbReference type="CDD" id="cd03064">
    <property type="entry name" value="TRX_Fd_NuoE"/>
    <property type="match status" value="1"/>
</dbReference>
<dbReference type="GO" id="GO:0050136">
    <property type="term" value="F:NADH dehydrogenase (quinone) (non-electrogenic) activity"/>
    <property type="evidence" value="ECO:0007669"/>
    <property type="project" value="UniProtKB-EC"/>
</dbReference>
<name>A0ABW3K4W0_9BACT</name>
<evidence type="ECO:0000313" key="8">
    <source>
        <dbReference type="Proteomes" id="UP001597112"/>
    </source>
</evidence>
<dbReference type="PIRSF" id="PIRSF000216">
    <property type="entry name" value="NADH_DH_24kDa"/>
    <property type="match status" value="1"/>
</dbReference>
<dbReference type="RefSeq" id="WP_377580841.1">
    <property type="nucleotide sequence ID" value="NZ_JBHTKA010000007.1"/>
</dbReference>
<comment type="cofactor">
    <cofactor evidence="6">
        <name>[2Fe-2S] cluster</name>
        <dbReference type="ChEBI" id="CHEBI:190135"/>
    </cofactor>
</comment>
<dbReference type="NCBIfam" id="NF005722">
    <property type="entry name" value="PRK07539.1-2"/>
    <property type="match status" value="1"/>
</dbReference>
<keyword evidence="5" id="KW-0411">Iron-sulfur</keyword>
<evidence type="ECO:0000256" key="6">
    <source>
        <dbReference type="ARBA" id="ARBA00034078"/>
    </source>
</evidence>
<reference evidence="8" key="1">
    <citation type="journal article" date="2019" name="Int. J. Syst. Evol. Microbiol.">
        <title>The Global Catalogue of Microorganisms (GCM) 10K type strain sequencing project: providing services to taxonomists for standard genome sequencing and annotation.</title>
        <authorList>
            <consortium name="The Broad Institute Genomics Platform"/>
            <consortium name="The Broad Institute Genome Sequencing Center for Infectious Disease"/>
            <person name="Wu L."/>
            <person name="Ma J."/>
        </authorList>
    </citation>
    <scope>NUCLEOTIDE SEQUENCE [LARGE SCALE GENOMIC DNA]</scope>
    <source>
        <strain evidence="8">CCUG 58938</strain>
    </source>
</reference>
<dbReference type="PROSITE" id="PS01099">
    <property type="entry name" value="COMPLEX1_24K"/>
    <property type="match status" value="1"/>
</dbReference>
<comment type="similarity">
    <text evidence="1">Belongs to the complex I 24 kDa subunit family.</text>
</comment>
<evidence type="ECO:0000256" key="4">
    <source>
        <dbReference type="ARBA" id="ARBA00023004"/>
    </source>
</evidence>
<keyword evidence="2" id="KW-0001">2Fe-2S</keyword>
<comment type="caution">
    <text evidence="7">The sequence shown here is derived from an EMBL/GenBank/DDBJ whole genome shotgun (WGS) entry which is preliminary data.</text>
</comment>
<dbReference type="InterPro" id="IPR002023">
    <property type="entry name" value="NuoE-like"/>
</dbReference>
<sequence>MNTSTQRKAMLSLEETHEIDEAIRIVPYKKAACIEALKVVQEHRRWISDESLREVADYLQMSAEELDSVATFYNMIHRKPVGRHVILLCDSISCWVMGYENIRAAVMERLGIQYGQTTGDNRFTLLPNPCLGTCDHAPALMIDNDLYRDVTPAMLGDILDKYS</sequence>
<evidence type="ECO:0000256" key="3">
    <source>
        <dbReference type="ARBA" id="ARBA00022723"/>
    </source>
</evidence>
<protein>
    <submittedName>
        <fullName evidence="7">NADH-quinone oxidoreductase subunit NuoE</fullName>
        <ecNumber evidence="7">1.6.5.9</ecNumber>
    </submittedName>
</protein>
<dbReference type="PANTHER" id="PTHR10371">
    <property type="entry name" value="NADH DEHYDROGENASE UBIQUINONE FLAVOPROTEIN 2, MITOCHONDRIAL"/>
    <property type="match status" value="1"/>
</dbReference>
<evidence type="ECO:0000313" key="7">
    <source>
        <dbReference type="EMBL" id="MFD1001297.1"/>
    </source>
</evidence>
<dbReference type="InterPro" id="IPR042128">
    <property type="entry name" value="NuoE_dom"/>
</dbReference>
<keyword evidence="3" id="KW-0479">Metal-binding</keyword>
<dbReference type="Proteomes" id="UP001597112">
    <property type="component" value="Unassembled WGS sequence"/>
</dbReference>
<dbReference type="PANTHER" id="PTHR10371:SF3">
    <property type="entry name" value="NADH DEHYDROGENASE [UBIQUINONE] FLAVOPROTEIN 2, MITOCHONDRIAL"/>
    <property type="match status" value="1"/>
</dbReference>
<gene>
    <name evidence="7" type="primary">nuoE</name>
    <name evidence="7" type="ORF">ACFQ21_18350</name>
</gene>
<dbReference type="SUPFAM" id="SSF52833">
    <property type="entry name" value="Thioredoxin-like"/>
    <property type="match status" value="1"/>
</dbReference>
<keyword evidence="4" id="KW-0408">Iron</keyword>
<organism evidence="7 8">
    <name type="scientific">Ohtaekwangia kribbensis</name>
    <dbReference type="NCBI Taxonomy" id="688913"/>
    <lineage>
        <taxon>Bacteria</taxon>
        <taxon>Pseudomonadati</taxon>
        <taxon>Bacteroidota</taxon>
        <taxon>Cytophagia</taxon>
        <taxon>Cytophagales</taxon>
        <taxon>Fulvivirgaceae</taxon>
        <taxon>Ohtaekwangia</taxon>
    </lineage>
</organism>
<evidence type="ECO:0000256" key="1">
    <source>
        <dbReference type="ARBA" id="ARBA00010643"/>
    </source>
</evidence>
<dbReference type="EMBL" id="JBHTKA010000007">
    <property type="protein sequence ID" value="MFD1001297.1"/>
    <property type="molecule type" value="Genomic_DNA"/>
</dbReference>
<evidence type="ECO:0000256" key="2">
    <source>
        <dbReference type="ARBA" id="ARBA00022714"/>
    </source>
</evidence>
<dbReference type="Gene3D" id="1.10.10.1590">
    <property type="entry name" value="NADH-quinone oxidoreductase subunit E"/>
    <property type="match status" value="1"/>
</dbReference>
<keyword evidence="7" id="KW-0560">Oxidoreductase</keyword>
<dbReference type="Pfam" id="PF01257">
    <property type="entry name" value="2Fe-2S_thioredx"/>
    <property type="match status" value="1"/>
</dbReference>
<dbReference type="InterPro" id="IPR036249">
    <property type="entry name" value="Thioredoxin-like_sf"/>
</dbReference>
<dbReference type="NCBIfam" id="TIGR01958">
    <property type="entry name" value="nuoE_fam"/>
    <property type="match status" value="1"/>
</dbReference>
<proteinExistence type="inferred from homology"/>